<gene>
    <name evidence="7" type="ORF">AWRI3578_g1569</name>
</gene>
<dbReference type="GO" id="GO:0000932">
    <property type="term" value="C:P-body"/>
    <property type="evidence" value="ECO:0007669"/>
    <property type="project" value="TreeGrafter"/>
</dbReference>
<dbReference type="PANTHER" id="PTHR15588:SF8">
    <property type="entry name" value="U6 SNRNA-ASSOCIATED SM-LIKE PROTEIN LSM1"/>
    <property type="match status" value="1"/>
</dbReference>
<keyword evidence="8" id="KW-1185">Reference proteome</keyword>
<feature type="compositionally biased region" description="Polar residues" evidence="5">
    <location>
        <begin position="20"/>
        <end position="36"/>
    </location>
</feature>
<comment type="similarity">
    <text evidence="1">Belongs to the snRNP Sm proteins family.</text>
</comment>
<evidence type="ECO:0000256" key="1">
    <source>
        <dbReference type="ARBA" id="ARBA00006850"/>
    </source>
</evidence>
<dbReference type="GO" id="GO:0003729">
    <property type="term" value="F:mRNA binding"/>
    <property type="evidence" value="ECO:0007669"/>
    <property type="project" value="TreeGrafter"/>
</dbReference>
<dbReference type="InterPro" id="IPR047575">
    <property type="entry name" value="Sm"/>
</dbReference>
<dbReference type="Proteomes" id="UP000095605">
    <property type="component" value="Unassembled WGS sequence"/>
</dbReference>
<keyword evidence="4" id="KW-0687">Ribonucleoprotein</keyword>
<name>A0A1E5RKQ1_9ASCO</name>
<dbReference type="EMBL" id="LPNL01000004">
    <property type="protein sequence ID" value="OEJ87424.1"/>
    <property type="molecule type" value="Genomic_DNA"/>
</dbReference>
<dbReference type="SUPFAM" id="SSF50182">
    <property type="entry name" value="Sm-like ribonucleoproteins"/>
    <property type="match status" value="1"/>
</dbReference>
<feature type="domain" description="Sm" evidence="6">
    <location>
        <begin position="52"/>
        <end position="155"/>
    </location>
</feature>
<evidence type="ECO:0000313" key="8">
    <source>
        <dbReference type="Proteomes" id="UP000095605"/>
    </source>
</evidence>
<feature type="region of interest" description="Disordered" evidence="5">
    <location>
        <begin position="1"/>
        <end position="39"/>
    </location>
</feature>
<dbReference type="Gene3D" id="2.30.30.100">
    <property type="match status" value="1"/>
</dbReference>
<dbReference type="InterPro" id="IPR044642">
    <property type="entry name" value="PTHR15588"/>
</dbReference>
<dbReference type="SMART" id="SM00651">
    <property type="entry name" value="Sm"/>
    <property type="match status" value="1"/>
</dbReference>
<evidence type="ECO:0000256" key="2">
    <source>
        <dbReference type="ARBA" id="ARBA00022664"/>
    </source>
</evidence>
<protein>
    <submittedName>
        <fullName evidence="7">Sm-like protein LSm1</fullName>
    </submittedName>
</protein>
<dbReference type="GO" id="GO:1990904">
    <property type="term" value="C:ribonucleoprotein complex"/>
    <property type="evidence" value="ECO:0007669"/>
    <property type="project" value="UniProtKB-KW"/>
</dbReference>
<keyword evidence="3" id="KW-0694">RNA-binding</keyword>
<dbReference type="GO" id="GO:0000290">
    <property type="term" value="P:deadenylation-dependent decapping of nuclear-transcribed mRNA"/>
    <property type="evidence" value="ECO:0007669"/>
    <property type="project" value="TreeGrafter"/>
</dbReference>
<dbReference type="GO" id="GO:0006397">
    <property type="term" value="P:mRNA processing"/>
    <property type="evidence" value="ECO:0007669"/>
    <property type="project" value="UniProtKB-KW"/>
</dbReference>
<evidence type="ECO:0000259" key="6">
    <source>
        <dbReference type="PROSITE" id="PS52002"/>
    </source>
</evidence>
<evidence type="ECO:0000256" key="3">
    <source>
        <dbReference type="ARBA" id="ARBA00022884"/>
    </source>
</evidence>
<evidence type="ECO:0000313" key="7">
    <source>
        <dbReference type="EMBL" id="OEJ87424.1"/>
    </source>
</evidence>
<organism evidence="7 8">
    <name type="scientific">Hanseniaspora opuntiae</name>
    <dbReference type="NCBI Taxonomy" id="211096"/>
    <lineage>
        <taxon>Eukaryota</taxon>
        <taxon>Fungi</taxon>
        <taxon>Dikarya</taxon>
        <taxon>Ascomycota</taxon>
        <taxon>Saccharomycotina</taxon>
        <taxon>Saccharomycetes</taxon>
        <taxon>Saccharomycodales</taxon>
        <taxon>Saccharomycodaceae</taxon>
        <taxon>Hanseniaspora</taxon>
    </lineage>
</organism>
<dbReference type="GO" id="GO:1990726">
    <property type="term" value="C:Lsm1-7-Pat1 complex"/>
    <property type="evidence" value="ECO:0007669"/>
    <property type="project" value="TreeGrafter"/>
</dbReference>
<dbReference type="InterPro" id="IPR001163">
    <property type="entry name" value="Sm_dom_euk/arc"/>
</dbReference>
<dbReference type="AlphaFoldDB" id="A0A1E5RKQ1"/>
<evidence type="ECO:0000256" key="5">
    <source>
        <dbReference type="SAM" id="MobiDB-lite"/>
    </source>
</evidence>
<dbReference type="Pfam" id="PF01423">
    <property type="entry name" value="LSM"/>
    <property type="match status" value="1"/>
</dbReference>
<evidence type="ECO:0000256" key="4">
    <source>
        <dbReference type="ARBA" id="ARBA00023274"/>
    </source>
</evidence>
<sequence>MVNSREKPTDIQYLSKMSAEKSSNAQEKSKNKQNTDTNEEEADLYLDQYNFTTTAALVASVDRKVMVTVKTGQIYFGILRTYDHFANLTLEFVTERIYLSRDDLENPDSFEPTFNLSAREHNKPNKHFEYYAERPVGCYLIRGENVVFIGEVDIDKEDKPLRYLRKIDWGLANAIMNKKRRIEQRFNQQQAVRYSRKGFS</sequence>
<proteinExistence type="inferred from homology"/>
<dbReference type="PROSITE" id="PS52002">
    <property type="entry name" value="SM"/>
    <property type="match status" value="1"/>
</dbReference>
<dbReference type="OrthoDB" id="10263346at2759"/>
<keyword evidence="2" id="KW-0507">mRNA processing</keyword>
<accession>A0A1E5RKQ1</accession>
<reference evidence="8" key="1">
    <citation type="journal article" date="2016" name="Genome Announc.">
        <title>Genome sequences of three species of Hanseniaspora isolated from spontaneous wine fermentations.</title>
        <authorList>
            <person name="Sternes P.R."/>
            <person name="Lee D."/>
            <person name="Kutyna D.R."/>
            <person name="Borneman A.R."/>
        </authorList>
    </citation>
    <scope>NUCLEOTIDE SEQUENCE [LARGE SCALE GENOMIC DNA]</scope>
    <source>
        <strain evidence="8">AWRI3578</strain>
    </source>
</reference>
<dbReference type="InterPro" id="IPR010920">
    <property type="entry name" value="LSM_dom_sf"/>
</dbReference>
<comment type="caution">
    <text evidence="7">The sequence shown here is derived from an EMBL/GenBank/DDBJ whole genome shotgun (WGS) entry which is preliminary data.</text>
</comment>
<dbReference type="PANTHER" id="PTHR15588">
    <property type="entry name" value="LSM1"/>
    <property type="match status" value="1"/>
</dbReference>